<keyword evidence="3" id="KW-1185">Reference proteome</keyword>
<dbReference type="SUPFAM" id="SSF54593">
    <property type="entry name" value="Glyoxalase/Bleomycin resistance protein/Dihydroxybiphenyl dioxygenase"/>
    <property type="match status" value="2"/>
</dbReference>
<dbReference type="InterPro" id="IPR004360">
    <property type="entry name" value="Glyas_Fos-R_dOase_dom"/>
</dbReference>
<protein>
    <submittedName>
        <fullName evidence="2">VOC family protein</fullName>
    </submittedName>
</protein>
<evidence type="ECO:0000313" key="2">
    <source>
        <dbReference type="EMBL" id="TKK84241.1"/>
    </source>
</evidence>
<dbReference type="EMBL" id="SZQA01000036">
    <property type="protein sequence ID" value="TKK84241.1"/>
    <property type="molecule type" value="Genomic_DNA"/>
</dbReference>
<feature type="domain" description="VOC" evidence="1">
    <location>
        <begin position="11"/>
        <end position="123"/>
    </location>
</feature>
<dbReference type="PANTHER" id="PTHR33993">
    <property type="entry name" value="GLYOXALASE-RELATED"/>
    <property type="match status" value="1"/>
</dbReference>
<comment type="caution">
    <text evidence="2">The sequence shown here is derived from an EMBL/GenBank/DDBJ whole genome shotgun (WGS) entry which is preliminary data.</text>
</comment>
<sequence>MPGRVRYAAGRPCWVEVGTADLALSEEFYHGVFGWDFEPRGRSHSTALLRGEPVAGLGPARPGGPAWLVHIAADDIDDSTRRADDAGARVLAGPEQIFDEGREQGWRTVLADPSGAEFALWEPVALEGAGVRGAPGAFCWTELAARDADEASAFYGRLFGWHARRAPFLSGSGSYTEFDLKRSKTTVAGMVEMTDAWPPEIPPHWMVYFAVADCQEACRIVADLGGTVQVPPFDLPSGWAAVVTDPAGAVLSLIELNS</sequence>
<organism evidence="2 3">
    <name type="scientific">Herbidospora galbida</name>
    <dbReference type="NCBI Taxonomy" id="2575442"/>
    <lineage>
        <taxon>Bacteria</taxon>
        <taxon>Bacillati</taxon>
        <taxon>Actinomycetota</taxon>
        <taxon>Actinomycetes</taxon>
        <taxon>Streptosporangiales</taxon>
        <taxon>Streptosporangiaceae</taxon>
        <taxon>Herbidospora</taxon>
    </lineage>
</organism>
<dbReference type="AlphaFoldDB" id="A0A4U3M633"/>
<dbReference type="OrthoDB" id="9793039at2"/>
<dbReference type="InterPro" id="IPR041581">
    <property type="entry name" value="Glyoxalase_6"/>
</dbReference>
<dbReference type="CDD" id="cd07247">
    <property type="entry name" value="SgaA_N_like"/>
    <property type="match status" value="2"/>
</dbReference>
<feature type="domain" description="VOC" evidence="1">
    <location>
        <begin position="137"/>
        <end position="256"/>
    </location>
</feature>
<dbReference type="Pfam" id="PF18029">
    <property type="entry name" value="Glyoxalase_6"/>
    <property type="match status" value="1"/>
</dbReference>
<proteinExistence type="predicted"/>
<dbReference type="PROSITE" id="PS51819">
    <property type="entry name" value="VOC"/>
    <property type="match status" value="2"/>
</dbReference>
<dbReference type="Pfam" id="PF00903">
    <property type="entry name" value="Glyoxalase"/>
    <property type="match status" value="1"/>
</dbReference>
<dbReference type="Gene3D" id="3.10.180.10">
    <property type="entry name" value="2,3-Dihydroxybiphenyl 1,2-Dioxygenase, domain 1"/>
    <property type="match status" value="2"/>
</dbReference>
<dbReference type="InterPro" id="IPR052164">
    <property type="entry name" value="Anthracycline_SecMetBiosynth"/>
</dbReference>
<reference evidence="2 3" key="1">
    <citation type="submission" date="2019-04" db="EMBL/GenBank/DDBJ databases">
        <title>Herbidospora sp. NEAU-GS14.nov., a novel actinomycete isolated from soil.</title>
        <authorList>
            <person name="Han L."/>
        </authorList>
    </citation>
    <scope>NUCLEOTIDE SEQUENCE [LARGE SCALE GENOMIC DNA]</scope>
    <source>
        <strain evidence="2 3">NEAU-GS14</strain>
    </source>
</reference>
<evidence type="ECO:0000259" key="1">
    <source>
        <dbReference type="PROSITE" id="PS51819"/>
    </source>
</evidence>
<accession>A0A4U3M633</accession>
<dbReference type="InterPro" id="IPR029068">
    <property type="entry name" value="Glyas_Bleomycin-R_OHBP_Dase"/>
</dbReference>
<evidence type="ECO:0000313" key="3">
    <source>
        <dbReference type="Proteomes" id="UP000308705"/>
    </source>
</evidence>
<dbReference type="InterPro" id="IPR037523">
    <property type="entry name" value="VOC_core"/>
</dbReference>
<gene>
    <name evidence="2" type="ORF">FDA94_30420</name>
</gene>
<dbReference type="Proteomes" id="UP000308705">
    <property type="component" value="Unassembled WGS sequence"/>
</dbReference>
<dbReference type="PANTHER" id="PTHR33993:SF14">
    <property type="entry name" value="GB|AAF24581.1"/>
    <property type="match status" value="1"/>
</dbReference>
<dbReference type="RefSeq" id="WP_137250501.1">
    <property type="nucleotide sequence ID" value="NZ_SZQA01000036.1"/>
</dbReference>
<name>A0A4U3M633_9ACTN</name>